<feature type="region of interest" description="Disordered" evidence="1">
    <location>
        <begin position="176"/>
        <end position="216"/>
    </location>
</feature>
<comment type="caution">
    <text evidence="2">The sequence shown here is derived from an EMBL/GenBank/DDBJ whole genome shotgun (WGS) entry which is preliminary data.</text>
</comment>
<gene>
    <name evidence="2" type="ORF">B0H63DRAFT_519121</name>
</gene>
<dbReference type="AlphaFoldDB" id="A0AAE0U3Q7"/>
<sequence>MEFSAFGRRSYLHFSSVTFSAGVDKPTSLTPELAGDSNVAMLYPNSFLPFSIPGPVLSQVSMNTAICLLSEQTAVDRGRMIAARGHAISELHRMLGSPQSSTSDEAIAYVVRLVVNDLCYGETQHLRVHIDGVREMTRLRGGLASLGMDGTLAKMVIIADMATSIAAEMSPSYPEQEVSEYTASLHNAESPAHGSPALDSPLAPSPKPAHPSSLEPDTTALLNDIEFLVETALALPQDPSSWELKKLDTMSKWVLNRLSGETELKSPAASYLHRAVKLAGLVYCRGIQERRRLTEVAGEAEVIEIVDAVRMVPLDIWKNLLGTLLWILGAILPAARSTPRIYTSKSMVMAVSLQMALGDWGTTVTALSRAIKLQTWLCGRK</sequence>
<accession>A0AAE0U3Q7</accession>
<dbReference type="PANTHER" id="PTHR37540">
    <property type="entry name" value="TRANSCRIPTION FACTOR (ACR-2), PUTATIVE-RELATED-RELATED"/>
    <property type="match status" value="1"/>
</dbReference>
<evidence type="ECO:0000313" key="2">
    <source>
        <dbReference type="EMBL" id="KAK3389888.1"/>
    </source>
</evidence>
<reference evidence="2" key="2">
    <citation type="submission" date="2023-06" db="EMBL/GenBank/DDBJ databases">
        <authorList>
            <consortium name="Lawrence Berkeley National Laboratory"/>
            <person name="Haridas S."/>
            <person name="Hensen N."/>
            <person name="Bonometti L."/>
            <person name="Westerberg I."/>
            <person name="Brannstrom I.O."/>
            <person name="Guillou S."/>
            <person name="Cros-Aarteil S."/>
            <person name="Calhoun S."/>
            <person name="Kuo A."/>
            <person name="Mondo S."/>
            <person name="Pangilinan J."/>
            <person name="Riley R."/>
            <person name="LaButti K."/>
            <person name="Andreopoulos B."/>
            <person name="Lipzen A."/>
            <person name="Chen C."/>
            <person name="Yanf M."/>
            <person name="Daum C."/>
            <person name="Ng V."/>
            <person name="Clum A."/>
            <person name="Steindorff A."/>
            <person name="Ohm R."/>
            <person name="Martin F."/>
            <person name="Silar P."/>
            <person name="Natvig D."/>
            <person name="Lalanne C."/>
            <person name="Gautier V."/>
            <person name="Ament-velasquez S.L."/>
            <person name="Kruys A."/>
            <person name="Hutchinson M.I."/>
            <person name="Powell A.J."/>
            <person name="Barry K."/>
            <person name="Miller A.N."/>
            <person name="Grigoriev I.V."/>
            <person name="Debuchy R."/>
            <person name="Gladieux P."/>
            <person name="Thoren M.H."/>
            <person name="Johannesson H."/>
        </authorList>
    </citation>
    <scope>NUCLEOTIDE SEQUENCE</scope>
    <source>
        <strain evidence="2">CBS 232.78</strain>
    </source>
</reference>
<proteinExistence type="predicted"/>
<evidence type="ECO:0000313" key="3">
    <source>
        <dbReference type="Proteomes" id="UP001285441"/>
    </source>
</evidence>
<name>A0AAE0U3Q7_9PEZI</name>
<reference evidence="2" key="1">
    <citation type="journal article" date="2023" name="Mol. Phylogenet. Evol.">
        <title>Genome-scale phylogeny and comparative genomics of the fungal order Sordariales.</title>
        <authorList>
            <person name="Hensen N."/>
            <person name="Bonometti L."/>
            <person name="Westerberg I."/>
            <person name="Brannstrom I.O."/>
            <person name="Guillou S."/>
            <person name="Cros-Aarteil S."/>
            <person name="Calhoun S."/>
            <person name="Haridas S."/>
            <person name="Kuo A."/>
            <person name="Mondo S."/>
            <person name="Pangilinan J."/>
            <person name="Riley R."/>
            <person name="LaButti K."/>
            <person name="Andreopoulos B."/>
            <person name="Lipzen A."/>
            <person name="Chen C."/>
            <person name="Yan M."/>
            <person name="Daum C."/>
            <person name="Ng V."/>
            <person name="Clum A."/>
            <person name="Steindorff A."/>
            <person name="Ohm R.A."/>
            <person name="Martin F."/>
            <person name="Silar P."/>
            <person name="Natvig D.O."/>
            <person name="Lalanne C."/>
            <person name="Gautier V."/>
            <person name="Ament-Velasquez S.L."/>
            <person name="Kruys A."/>
            <person name="Hutchinson M.I."/>
            <person name="Powell A.J."/>
            <person name="Barry K."/>
            <person name="Miller A.N."/>
            <person name="Grigoriev I.V."/>
            <person name="Debuchy R."/>
            <person name="Gladieux P."/>
            <person name="Hiltunen Thoren M."/>
            <person name="Johannesson H."/>
        </authorList>
    </citation>
    <scope>NUCLEOTIDE SEQUENCE</scope>
    <source>
        <strain evidence="2">CBS 232.78</strain>
    </source>
</reference>
<organism evidence="2 3">
    <name type="scientific">Podospora didyma</name>
    <dbReference type="NCBI Taxonomy" id="330526"/>
    <lineage>
        <taxon>Eukaryota</taxon>
        <taxon>Fungi</taxon>
        <taxon>Dikarya</taxon>
        <taxon>Ascomycota</taxon>
        <taxon>Pezizomycotina</taxon>
        <taxon>Sordariomycetes</taxon>
        <taxon>Sordariomycetidae</taxon>
        <taxon>Sordariales</taxon>
        <taxon>Podosporaceae</taxon>
        <taxon>Podospora</taxon>
    </lineage>
</organism>
<dbReference type="PANTHER" id="PTHR37540:SF9">
    <property type="entry name" value="ZN(2)-C6 FUNGAL-TYPE DOMAIN-CONTAINING PROTEIN"/>
    <property type="match status" value="1"/>
</dbReference>
<protein>
    <submittedName>
        <fullName evidence="2">Uncharacterized protein</fullName>
    </submittedName>
</protein>
<evidence type="ECO:0000256" key="1">
    <source>
        <dbReference type="SAM" id="MobiDB-lite"/>
    </source>
</evidence>
<dbReference type="EMBL" id="JAULSW010000002">
    <property type="protein sequence ID" value="KAK3389888.1"/>
    <property type="molecule type" value="Genomic_DNA"/>
</dbReference>
<dbReference type="Proteomes" id="UP001285441">
    <property type="component" value="Unassembled WGS sequence"/>
</dbReference>
<keyword evidence="3" id="KW-1185">Reference proteome</keyword>